<reference evidence="1 2" key="1">
    <citation type="submission" date="2019-11" db="EMBL/GenBank/DDBJ databases">
        <title>Comparative genomics of hydrocarbon-degrading Desulfosarcina strains.</title>
        <authorList>
            <person name="Watanabe M."/>
            <person name="Kojima H."/>
            <person name="Fukui M."/>
        </authorList>
    </citation>
    <scope>NUCLEOTIDE SEQUENCE [LARGE SCALE GENOMIC DNA]</scope>
    <source>
        <strain evidence="1 2">PP31</strain>
    </source>
</reference>
<keyword evidence="2" id="KW-1185">Reference proteome</keyword>
<dbReference type="EMBL" id="AP021875">
    <property type="protein sequence ID" value="BBO78410.1"/>
    <property type="molecule type" value="Genomic_DNA"/>
</dbReference>
<accession>A0A5K7ZC72</accession>
<dbReference type="OrthoDB" id="5422947at2"/>
<evidence type="ECO:0000313" key="2">
    <source>
        <dbReference type="Proteomes" id="UP000427769"/>
    </source>
</evidence>
<sequence length="62" mass="6817">MTHQIEKDPVLVDALKTVSDFIQQVTGAAPTSAEMADALTRYFVLNEIKEHIVMLRDGEGDG</sequence>
<protein>
    <submittedName>
        <fullName evidence="1">Uncharacterized protein</fullName>
    </submittedName>
</protein>
<organism evidence="1 2">
    <name type="scientific">Desulfosarcina widdelii</name>
    <dbReference type="NCBI Taxonomy" id="947919"/>
    <lineage>
        <taxon>Bacteria</taxon>
        <taxon>Pseudomonadati</taxon>
        <taxon>Thermodesulfobacteriota</taxon>
        <taxon>Desulfobacteria</taxon>
        <taxon>Desulfobacterales</taxon>
        <taxon>Desulfosarcinaceae</taxon>
        <taxon>Desulfosarcina</taxon>
    </lineage>
</organism>
<dbReference type="RefSeq" id="WP_155307048.1">
    <property type="nucleotide sequence ID" value="NZ_AP021875.1"/>
</dbReference>
<dbReference type="AlphaFoldDB" id="A0A5K7ZC72"/>
<gene>
    <name evidence="1" type="ORF">DSCW_58270</name>
</gene>
<name>A0A5K7ZC72_9BACT</name>
<dbReference type="Proteomes" id="UP000427769">
    <property type="component" value="Chromosome"/>
</dbReference>
<proteinExistence type="predicted"/>
<dbReference type="KEGG" id="dwd:DSCW_58270"/>
<evidence type="ECO:0000313" key="1">
    <source>
        <dbReference type="EMBL" id="BBO78410.1"/>
    </source>
</evidence>